<dbReference type="AlphaFoldDB" id="K3ZF28"/>
<organism evidence="2 3">
    <name type="scientific">Setaria italica</name>
    <name type="common">Foxtail millet</name>
    <name type="synonym">Panicum italicum</name>
    <dbReference type="NCBI Taxonomy" id="4555"/>
    <lineage>
        <taxon>Eukaryota</taxon>
        <taxon>Viridiplantae</taxon>
        <taxon>Streptophyta</taxon>
        <taxon>Embryophyta</taxon>
        <taxon>Tracheophyta</taxon>
        <taxon>Spermatophyta</taxon>
        <taxon>Magnoliopsida</taxon>
        <taxon>Liliopsida</taxon>
        <taxon>Poales</taxon>
        <taxon>Poaceae</taxon>
        <taxon>PACMAD clade</taxon>
        <taxon>Panicoideae</taxon>
        <taxon>Panicodae</taxon>
        <taxon>Paniceae</taxon>
        <taxon>Cenchrinae</taxon>
        <taxon>Setaria</taxon>
    </lineage>
</organism>
<feature type="domain" description="Helitron helicase-like" evidence="1">
    <location>
        <begin position="276"/>
        <end position="439"/>
    </location>
</feature>
<evidence type="ECO:0000313" key="2">
    <source>
        <dbReference type="EnsemblPlants" id="KQL16433"/>
    </source>
</evidence>
<dbReference type="Gramene" id="KQL16433">
    <property type="protein sequence ID" value="KQL16433"/>
    <property type="gene ID" value="SETIT_025177mg"/>
</dbReference>
<dbReference type="OMA" id="MATECIF"/>
<dbReference type="EnsemblPlants" id="KQL16433">
    <property type="protein sequence ID" value="KQL16433"/>
    <property type="gene ID" value="SETIT_025177mg"/>
</dbReference>
<keyword evidence="3" id="KW-1185">Reference proteome</keyword>
<dbReference type="InParanoid" id="K3ZF28"/>
<accession>K3ZF28</accession>
<dbReference type="PANTHER" id="PTHR45786:SF68">
    <property type="entry name" value="OS02G0701800 PROTEIN"/>
    <property type="match status" value="1"/>
</dbReference>
<evidence type="ECO:0000313" key="3">
    <source>
        <dbReference type="Proteomes" id="UP000004995"/>
    </source>
</evidence>
<dbReference type="PANTHER" id="PTHR45786">
    <property type="entry name" value="DNA BINDING PROTEIN-LIKE"/>
    <property type="match status" value="1"/>
</dbReference>
<evidence type="ECO:0000259" key="1">
    <source>
        <dbReference type="Pfam" id="PF14214"/>
    </source>
</evidence>
<protein>
    <recommendedName>
        <fullName evidence="1">Helitron helicase-like domain-containing protein</fullName>
    </recommendedName>
</protein>
<dbReference type="STRING" id="4555.K3ZF28"/>
<proteinExistence type="predicted"/>
<reference evidence="3" key="1">
    <citation type="journal article" date="2012" name="Nat. Biotechnol.">
        <title>Reference genome sequence of the model plant Setaria.</title>
        <authorList>
            <person name="Bennetzen J.L."/>
            <person name="Schmutz J."/>
            <person name="Wang H."/>
            <person name="Percifield R."/>
            <person name="Hawkins J."/>
            <person name="Pontaroli A.C."/>
            <person name="Estep M."/>
            <person name="Feng L."/>
            <person name="Vaughn J.N."/>
            <person name="Grimwood J."/>
            <person name="Jenkins J."/>
            <person name="Barry K."/>
            <person name="Lindquist E."/>
            <person name="Hellsten U."/>
            <person name="Deshpande S."/>
            <person name="Wang X."/>
            <person name="Wu X."/>
            <person name="Mitros T."/>
            <person name="Triplett J."/>
            <person name="Yang X."/>
            <person name="Ye C.Y."/>
            <person name="Mauro-Herrera M."/>
            <person name="Wang L."/>
            <person name="Li P."/>
            <person name="Sharma M."/>
            <person name="Sharma R."/>
            <person name="Ronald P.C."/>
            <person name="Panaud O."/>
            <person name="Kellogg E.A."/>
            <person name="Brutnell T.P."/>
            <person name="Doust A.N."/>
            <person name="Tuskan G.A."/>
            <person name="Rokhsar D."/>
            <person name="Devos K.M."/>
        </authorList>
    </citation>
    <scope>NUCLEOTIDE SEQUENCE [LARGE SCALE GENOMIC DNA]</scope>
    <source>
        <strain evidence="3">cv. Yugu1</strain>
    </source>
</reference>
<sequence length="722" mass="83730">MGTADTLSDPLCCADVVRLVYRNQPKNHHVLRKVQNCYFCNAKRFTGEGLVFCCKSGKVHIHILEVPYELRRLFASQTDRDAKYFRKHIWYFNSHLSFTSFGVSIDQCLATAKGSGVYCFKAHGQIYHKLDPLTPSGKGPRHMQLYFYDTDDSIDHHVKRYNPYVQLFIRLGIITNIQEYTIELNTSISVDQKRYNAPAMEQVAAIWVDGNDAQHRFSRSIVIHGKENDPHYIRDGANEGAVGLICILALESGGSRRWVSAREYKCYKLQIREGQFNQLLVDWYVKVESMRLDWYSKPAHQALIRADLYQGLVLVDTLATGEADASKAGHRIVLSKQFSGSDRDVQSQFMDAMTLVTRYGKPDYFVTMTCNPYWDEIVVELLPGQTPQDRPDVVAQVYHAKLLDLHDFLIKKGHLGTVAAWAHVTEFQKRGLPHGHFLLIPDPNKYPWLHELVVKHMMHGPCGTLNKDYPCMVDGQCHFHYPRQFSETTQQGKDTYPIYRRREDGQKVKVRGEELDNRWVVPYTLVLLMRYNCHINVEICSNIKSVKYLYKYIYKGHDRTSFSVDAKGNEHRVINEIKQYHDARMITAIEAVYRMFGFKLYSIRPAVLRMQVHLPGMHMVTYKAIDNLQDVVDHAKFQRTILTEYFKMDERSAIAHKYLYKEFPELVYLNPNEGDRYYLQVLLTHVRGATSYDSLKTWRAITYDTFRAAAEAMGFVDTNNIR</sequence>
<dbReference type="EMBL" id="AGNK02001975">
    <property type="status" value="NOT_ANNOTATED_CDS"/>
    <property type="molecule type" value="Genomic_DNA"/>
</dbReference>
<reference evidence="2" key="2">
    <citation type="submission" date="2018-08" db="UniProtKB">
        <authorList>
            <consortium name="EnsemblPlants"/>
        </authorList>
    </citation>
    <scope>IDENTIFICATION</scope>
    <source>
        <strain evidence="2">Yugu1</strain>
    </source>
</reference>
<dbReference type="Pfam" id="PF14214">
    <property type="entry name" value="Helitron_like_N"/>
    <property type="match status" value="1"/>
</dbReference>
<dbReference type="Proteomes" id="UP000004995">
    <property type="component" value="Unassembled WGS sequence"/>
</dbReference>
<name>K3ZF28_SETIT</name>
<dbReference type="eggNOG" id="KOG0987">
    <property type="taxonomic scope" value="Eukaryota"/>
</dbReference>
<dbReference type="HOGENOM" id="CLU_001324_5_6_1"/>
<dbReference type="InterPro" id="IPR025476">
    <property type="entry name" value="Helitron_helicase-like"/>
</dbReference>